<dbReference type="PANTHER" id="PTHR39185:SF1">
    <property type="entry name" value="SWARMING MOTILITY PROTEIN SWRD"/>
    <property type="match status" value="1"/>
</dbReference>
<reference evidence="1" key="1">
    <citation type="submission" date="2019-08" db="EMBL/GenBank/DDBJ databases">
        <authorList>
            <person name="Kucharzyk K."/>
            <person name="Murdoch R.W."/>
            <person name="Higgins S."/>
            <person name="Loffler F."/>
        </authorList>
    </citation>
    <scope>NUCLEOTIDE SEQUENCE</scope>
</reference>
<gene>
    <name evidence="1" type="ORF">SDC9_192334</name>
</gene>
<accession>A0A645I2X1</accession>
<dbReference type="EMBL" id="VSSQ01104154">
    <property type="protein sequence ID" value="MPN44769.1"/>
    <property type="molecule type" value="Genomic_DNA"/>
</dbReference>
<proteinExistence type="predicted"/>
<dbReference type="PANTHER" id="PTHR39185">
    <property type="entry name" value="SWARMING MOTILITY PROTEIN SWRD"/>
    <property type="match status" value="1"/>
</dbReference>
<dbReference type="InterPro" id="IPR009384">
    <property type="entry name" value="SwrD-like"/>
</dbReference>
<dbReference type="Pfam" id="PF06289">
    <property type="entry name" value="FlbD"/>
    <property type="match status" value="1"/>
</dbReference>
<evidence type="ECO:0000313" key="1">
    <source>
        <dbReference type="EMBL" id="MPN44769.1"/>
    </source>
</evidence>
<protein>
    <recommendedName>
        <fullName evidence="2">Swarming motility protein SwrD</fullName>
    </recommendedName>
</protein>
<organism evidence="1">
    <name type="scientific">bioreactor metagenome</name>
    <dbReference type="NCBI Taxonomy" id="1076179"/>
    <lineage>
        <taxon>unclassified sequences</taxon>
        <taxon>metagenomes</taxon>
        <taxon>ecological metagenomes</taxon>
    </lineage>
</organism>
<name>A0A645I2X1_9ZZZZ</name>
<evidence type="ECO:0008006" key="2">
    <source>
        <dbReference type="Google" id="ProtNLM"/>
    </source>
</evidence>
<sequence length="68" mass="8051">MIELTKMNDEKFFINPNLIEIIENTPDTLITTMSGKKYYVLESVQEVSVKVMEYYQKINMRKAKTKTK</sequence>
<dbReference type="AlphaFoldDB" id="A0A645I2X1"/>
<comment type="caution">
    <text evidence="1">The sequence shown here is derived from an EMBL/GenBank/DDBJ whole genome shotgun (WGS) entry which is preliminary data.</text>
</comment>